<keyword evidence="5" id="KW-1185">Reference proteome</keyword>
<protein>
    <submittedName>
        <fullName evidence="4">HPt (Histidine-containing phosphotransfer) domain-containing protein</fullName>
    </submittedName>
</protein>
<dbReference type="PROSITE" id="PS50894">
    <property type="entry name" value="HPT"/>
    <property type="match status" value="1"/>
</dbReference>
<gene>
    <name evidence="4" type="ORF">SAMN05421831_101452</name>
</gene>
<evidence type="ECO:0000313" key="4">
    <source>
        <dbReference type="EMBL" id="SEI42380.1"/>
    </source>
</evidence>
<dbReference type="Pfam" id="PF01627">
    <property type="entry name" value="Hpt"/>
    <property type="match status" value="1"/>
</dbReference>
<dbReference type="AlphaFoldDB" id="A0A1H6QSC2"/>
<dbReference type="RefSeq" id="WP_093308316.1">
    <property type="nucleotide sequence ID" value="NZ_FNYH01000001.1"/>
</dbReference>
<dbReference type="InterPro" id="IPR036641">
    <property type="entry name" value="HPT_dom_sf"/>
</dbReference>
<dbReference type="GO" id="GO:0004672">
    <property type="term" value="F:protein kinase activity"/>
    <property type="evidence" value="ECO:0007669"/>
    <property type="project" value="UniProtKB-ARBA"/>
</dbReference>
<feature type="domain" description="HPt" evidence="3">
    <location>
        <begin position="41"/>
        <end position="138"/>
    </location>
</feature>
<evidence type="ECO:0000256" key="2">
    <source>
        <dbReference type="PROSITE-ProRule" id="PRU00110"/>
    </source>
</evidence>
<evidence type="ECO:0000313" key="5">
    <source>
        <dbReference type="Proteomes" id="UP000242999"/>
    </source>
</evidence>
<dbReference type="EMBL" id="FNYH01000001">
    <property type="protein sequence ID" value="SEI42380.1"/>
    <property type="molecule type" value="Genomic_DNA"/>
</dbReference>
<evidence type="ECO:0000256" key="1">
    <source>
        <dbReference type="ARBA" id="ARBA00023012"/>
    </source>
</evidence>
<proteinExistence type="predicted"/>
<reference evidence="5" key="1">
    <citation type="submission" date="2016-10" db="EMBL/GenBank/DDBJ databases">
        <authorList>
            <person name="Varghese N."/>
            <person name="Submissions S."/>
        </authorList>
    </citation>
    <scope>NUCLEOTIDE SEQUENCE [LARGE SCALE GENOMIC DNA]</scope>
    <source>
        <strain evidence="5">DSM 7165</strain>
    </source>
</reference>
<keyword evidence="2" id="KW-0597">Phosphoprotein</keyword>
<dbReference type="InterPro" id="IPR008207">
    <property type="entry name" value="Sig_transdc_His_kin_Hpt_dom"/>
</dbReference>
<name>A0A1H6QSC2_9GAMM</name>
<sequence length="233" mass="26322">MFDRDGQQKNSGLEGYKTLDIFADLQQVIDINDGFERLQANEKAYQNVLLGFYHQHKTTRLTMMEYVRTQDWQALARLAHTLKGSGANLGAKKLASCAAELEYRIKASCKCMDLSYLQQEIKSLDTAVDDIIMALSLWKEKVALKSGRLSKEISTKPLDQQALIQGVTQIKKILWIDYVQAINLIEELLLNTQAGAYKSRLETCFAILNQFDIEAAAEHLDALMLDLESSRAN</sequence>
<organism evidence="4 5">
    <name type="scientific">Allopseudospirillum japonicum</name>
    <dbReference type="NCBI Taxonomy" id="64971"/>
    <lineage>
        <taxon>Bacteria</taxon>
        <taxon>Pseudomonadati</taxon>
        <taxon>Pseudomonadota</taxon>
        <taxon>Gammaproteobacteria</taxon>
        <taxon>Oceanospirillales</taxon>
        <taxon>Oceanospirillaceae</taxon>
        <taxon>Allopseudospirillum</taxon>
    </lineage>
</organism>
<dbReference type="OrthoDB" id="9131849at2"/>
<keyword evidence="1" id="KW-0902">Two-component regulatory system</keyword>
<accession>A0A1H6QSC2</accession>
<dbReference type="STRING" id="64971.SAMN05421831_101452"/>
<dbReference type="Gene3D" id="1.20.120.160">
    <property type="entry name" value="HPT domain"/>
    <property type="match status" value="1"/>
</dbReference>
<dbReference type="CDD" id="cd00088">
    <property type="entry name" value="HPT"/>
    <property type="match status" value="1"/>
</dbReference>
<dbReference type="GO" id="GO:0000160">
    <property type="term" value="P:phosphorelay signal transduction system"/>
    <property type="evidence" value="ECO:0007669"/>
    <property type="project" value="UniProtKB-KW"/>
</dbReference>
<dbReference type="Proteomes" id="UP000242999">
    <property type="component" value="Unassembled WGS sequence"/>
</dbReference>
<feature type="modified residue" description="Phosphohistidine" evidence="2">
    <location>
        <position position="80"/>
    </location>
</feature>
<evidence type="ECO:0000259" key="3">
    <source>
        <dbReference type="PROSITE" id="PS50894"/>
    </source>
</evidence>
<dbReference type="SUPFAM" id="SSF47226">
    <property type="entry name" value="Histidine-containing phosphotransfer domain, HPT domain"/>
    <property type="match status" value="1"/>
</dbReference>